<dbReference type="AlphaFoldDB" id="A0A8J2PXW0"/>
<reference evidence="2" key="1">
    <citation type="submission" date="2021-09" db="EMBL/GenBank/DDBJ databases">
        <authorList>
            <consortium name="Pathogen Informatics"/>
        </authorList>
    </citation>
    <scope>NUCLEOTIDE SEQUENCE</scope>
</reference>
<evidence type="ECO:0000313" key="2">
    <source>
        <dbReference type="EMBL" id="CAG9539475.1"/>
    </source>
</evidence>
<feature type="region of interest" description="Disordered" evidence="1">
    <location>
        <begin position="1"/>
        <end position="28"/>
    </location>
</feature>
<evidence type="ECO:0000256" key="1">
    <source>
        <dbReference type="SAM" id="MobiDB-lite"/>
    </source>
</evidence>
<comment type="caution">
    <text evidence="2">The sequence shown here is derived from an EMBL/GenBank/DDBJ whole genome shotgun (WGS) entry which is preliminary data.</text>
</comment>
<sequence length="302" mass="34886">MKRCQNPETAKATVHSVVRSKHSKMYEQPPQRKCSKLLNAKISINETWEKVSPIRKQKSIHRPLILRKIKRTNEGILQQKTLSQQRNSLVFEKEKVLDSLSAMKEGDECLRFTVEGKAESLMKLSEKVVRFALVLNKWVDGRCKLCNARLTSFNMIKKQTQWRSKTCKTLKLLQQDRSTKGKEPYEEGRMKHKRNNVKRGKYLCNENNKDMALSTLAMSPNKSEEIILNDGNIEYGIPAEELMDEEYVLQLALSTLTISPDNSEEIVLNDGNIEYGIPAEELMDEEYILQLAENTMPVDYME</sequence>
<dbReference type="Proteomes" id="UP000746747">
    <property type="component" value="Unassembled WGS sequence"/>
</dbReference>
<keyword evidence="3" id="KW-1185">Reference proteome</keyword>
<organism evidence="2 3">
    <name type="scientific">Cercopithifilaria johnstoni</name>
    <dbReference type="NCBI Taxonomy" id="2874296"/>
    <lineage>
        <taxon>Eukaryota</taxon>
        <taxon>Metazoa</taxon>
        <taxon>Ecdysozoa</taxon>
        <taxon>Nematoda</taxon>
        <taxon>Chromadorea</taxon>
        <taxon>Rhabditida</taxon>
        <taxon>Spirurina</taxon>
        <taxon>Spiruromorpha</taxon>
        <taxon>Filarioidea</taxon>
        <taxon>Onchocercidae</taxon>
        <taxon>Cercopithifilaria</taxon>
    </lineage>
</organism>
<protein>
    <submittedName>
        <fullName evidence="2">Uncharacterized protein</fullName>
    </submittedName>
</protein>
<evidence type="ECO:0000313" key="3">
    <source>
        <dbReference type="Proteomes" id="UP000746747"/>
    </source>
</evidence>
<gene>
    <name evidence="2" type="ORF">CJOHNSTONI_LOCUS9070</name>
</gene>
<accession>A0A8J2PXW0</accession>
<dbReference type="OrthoDB" id="5833194at2759"/>
<proteinExistence type="predicted"/>
<dbReference type="EMBL" id="CAKAEH010001792">
    <property type="protein sequence ID" value="CAG9539475.1"/>
    <property type="molecule type" value="Genomic_DNA"/>
</dbReference>
<name>A0A8J2PXW0_9BILA</name>